<feature type="transmembrane region" description="Helical" evidence="1">
    <location>
        <begin position="82"/>
        <end position="100"/>
    </location>
</feature>
<keyword evidence="1" id="KW-1133">Transmembrane helix</keyword>
<feature type="transmembrane region" description="Helical" evidence="1">
    <location>
        <begin position="137"/>
        <end position="158"/>
    </location>
</feature>
<keyword evidence="1" id="KW-0812">Transmembrane</keyword>
<dbReference type="Proteomes" id="UP001595765">
    <property type="component" value="Unassembled WGS sequence"/>
</dbReference>
<feature type="transmembrane region" description="Helical" evidence="1">
    <location>
        <begin position="52"/>
        <end position="73"/>
    </location>
</feature>
<comment type="caution">
    <text evidence="2">The sequence shown here is derived from an EMBL/GenBank/DDBJ whole genome shotgun (WGS) entry which is preliminary data.</text>
</comment>
<reference evidence="3" key="1">
    <citation type="journal article" date="2019" name="Int. J. Syst. Evol. Microbiol.">
        <title>The Global Catalogue of Microorganisms (GCM) 10K type strain sequencing project: providing services to taxonomists for standard genome sequencing and annotation.</title>
        <authorList>
            <consortium name="The Broad Institute Genomics Platform"/>
            <consortium name="The Broad Institute Genome Sequencing Center for Infectious Disease"/>
            <person name="Wu L."/>
            <person name="Ma J."/>
        </authorList>
    </citation>
    <scope>NUCLEOTIDE SEQUENCE [LARGE SCALE GENOMIC DNA]</scope>
    <source>
        <strain evidence="3">CGMCC 4.7237</strain>
    </source>
</reference>
<organism evidence="2 3">
    <name type="scientific">Streptomyces polygonati</name>
    <dbReference type="NCBI Taxonomy" id="1617087"/>
    <lineage>
        <taxon>Bacteria</taxon>
        <taxon>Bacillati</taxon>
        <taxon>Actinomycetota</taxon>
        <taxon>Actinomycetes</taxon>
        <taxon>Kitasatosporales</taxon>
        <taxon>Streptomycetaceae</taxon>
        <taxon>Streptomyces</taxon>
    </lineage>
</organism>
<keyword evidence="1" id="KW-0472">Membrane</keyword>
<dbReference type="RefSeq" id="WP_386432303.1">
    <property type="nucleotide sequence ID" value="NZ_JBHSBB010000014.1"/>
</dbReference>
<evidence type="ECO:0000256" key="1">
    <source>
        <dbReference type="SAM" id="Phobius"/>
    </source>
</evidence>
<accession>A0ABV8HU51</accession>
<evidence type="ECO:0000313" key="3">
    <source>
        <dbReference type="Proteomes" id="UP001595765"/>
    </source>
</evidence>
<gene>
    <name evidence="2" type="ORF">ACFO3J_23120</name>
</gene>
<sequence length="207" mass="21591">MRLVAWWALVSSPCAPVVLVVGWETGATLEGSRYDPVTQTISVLAAEGRTGYWVLTGTLVAVGTCYLLTAWGLRAAGPRGRLAMAGGGLAAILLALFPAPRSGGSLPHGFVVGIGFSLLALWPVLGRDGRENAPWGLRPATSITASSLIWVGALWFGIELWTGGAVGVAERALTTAQALWPAVVVGTCVARQRSAEQPGERSDERAT</sequence>
<evidence type="ECO:0000313" key="2">
    <source>
        <dbReference type="EMBL" id="MFC4034345.1"/>
    </source>
</evidence>
<dbReference type="Pfam" id="PF06197">
    <property type="entry name" value="DUF998"/>
    <property type="match status" value="1"/>
</dbReference>
<feature type="transmembrane region" description="Helical" evidence="1">
    <location>
        <begin position="106"/>
        <end position="125"/>
    </location>
</feature>
<dbReference type="InterPro" id="IPR009339">
    <property type="entry name" value="DUF998"/>
</dbReference>
<keyword evidence="3" id="KW-1185">Reference proteome</keyword>
<dbReference type="EMBL" id="JBHSBB010000014">
    <property type="protein sequence ID" value="MFC4034345.1"/>
    <property type="molecule type" value="Genomic_DNA"/>
</dbReference>
<name>A0ABV8HU51_9ACTN</name>
<proteinExistence type="predicted"/>
<protein>
    <submittedName>
        <fullName evidence="2">DUF998 domain-containing protein</fullName>
    </submittedName>
</protein>